<proteinExistence type="predicted"/>
<evidence type="ECO:0000313" key="2">
    <source>
        <dbReference type="Proteomes" id="UP000636264"/>
    </source>
</evidence>
<reference evidence="1" key="1">
    <citation type="journal article" date="2014" name="Int. J. Syst. Evol. Microbiol.">
        <title>Complete genome sequence of Corynebacterium casei LMG S-19264T (=DSM 44701T), isolated from a smear-ripened cheese.</title>
        <authorList>
            <consortium name="US DOE Joint Genome Institute (JGI-PGF)"/>
            <person name="Walter F."/>
            <person name="Albersmeier A."/>
            <person name="Kalinowski J."/>
            <person name="Ruckert C."/>
        </authorList>
    </citation>
    <scope>NUCLEOTIDE SEQUENCE</scope>
    <source>
        <strain evidence="1">CGMCC 1.15320</strain>
    </source>
</reference>
<dbReference type="Pfam" id="PF07369">
    <property type="entry name" value="DUF1488"/>
    <property type="match status" value="1"/>
</dbReference>
<reference evidence="1" key="2">
    <citation type="submission" date="2020-09" db="EMBL/GenBank/DDBJ databases">
        <authorList>
            <person name="Sun Q."/>
            <person name="Zhou Y."/>
        </authorList>
    </citation>
    <scope>NUCLEOTIDE SEQUENCE</scope>
    <source>
        <strain evidence="1">CGMCC 1.15320</strain>
    </source>
</reference>
<keyword evidence="2" id="KW-1185">Reference proteome</keyword>
<accession>A0A916RLK5</accession>
<sequence length="94" mass="10698">MTLEFLNPSRSFDEARNAIRFVGHDGMSEVPFFVEVKALTRLAMSSAGLCSMELSEEFYLSTFDSARGSIEDVAHEAYAHRRQTYYMLTAADFR</sequence>
<evidence type="ECO:0008006" key="3">
    <source>
        <dbReference type="Google" id="ProtNLM"/>
    </source>
</evidence>
<protein>
    <recommendedName>
        <fullName evidence="3">DUF1488 domain-containing protein</fullName>
    </recommendedName>
</protein>
<gene>
    <name evidence="1" type="ORF">GCM10011385_11950</name>
</gene>
<dbReference type="InterPro" id="IPR009962">
    <property type="entry name" value="DUF1488"/>
</dbReference>
<evidence type="ECO:0000313" key="1">
    <source>
        <dbReference type="EMBL" id="GGA59768.1"/>
    </source>
</evidence>
<name>A0A916RLK5_9HYPH</name>
<dbReference type="RefSeq" id="WP_188720025.1">
    <property type="nucleotide sequence ID" value="NZ_BMIF01000002.1"/>
</dbReference>
<dbReference type="AlphaFoldDB" id="A0A916RLK5"/>
<organism evidence="1 2">
    <name type="scientific">Nitratireductor aestuarii</name>
    <dbReference type="NCBI Taxonomy" id="1735103"/>
    <lineage>
        <taxon>Bacteria</taxon>
        <taxon>Pseudomonadati</taxon>
        <taxon>Pseudomonadota</taxon>
        <taxon>Alphaproteobacteria</taxon>
        <taxon>Hyphomicrobiales</taxon>
        <taxon>Phyllobacteriaceae</taxon>
        <taxon>Nitratireductor</taxon>
    </lineage>
</organism>
<dbReference type="Proteomes" id="UP000636264">
    <property type="component" value="Unassembled WGS sequence"/>
</dbReference>
<dbReference type="EMBL" id="BMIF01000002">
    <property type="protein sequence ID" value="GGA59768.1"/>
    <property type="molecule type" value="Genomic_DNA"/>
</dbReference>
<comment type="caution">
    <text evidence="1">The sequence shown here is derived from an EMBL/GenBank/DDBJ whole genome shotgun (WGS) entry which is preliminary data.</text>
</comment>